<feature type="transmembrane region" description="Helical" evidence="5">
    <location>
        <begin position="329"/>
        <end position="350"/>
    </location>
</feature>
<feature type="transmembrane region" description="Helical" evidence="5">
    <location>
        <begin position="413"/>
        <end position="433"/>
    </location>
</feature>
<feature type="transmembrane region" description="Helical" evidence="5">
    <location>
        <begin position="489"/>
        <end position="510"/>
    </location>
</feature>
<name>A0A1H8R3N1_9FIRM</name>
<dbReference type="InterPro" id="IPR000515">
    <property type="entry name" value="MetI-like"/>
</dbReference>
<keyword evidence="3 5" id="KW-1133">Transmembrane helix</keyword>
<dbReference type="AlphaFoldDB" id="A0A1H8R3N1"/>
<comment type="subcellular location">
    <subcellularLocation>
        <location evidence="5">Cell membrane</location>
        <topology evidence="5">Multi-pass membrane protein</topology>
    </subcellularLocation>
    <subcellularLocation>
        <location evidence="1">Membrane</location>
        <topology evidence="1">Multi-pass membrane protein</topology>
    </subcellularLocation>
</comment>
<evidence type="ECO:0000256" key="1">
    <source>
        <dbReference type="ARBA" id="ARBA00004141"/>
    </source>
</evidence>
<evidence type="ECO:0000313" key="7">
    <source>
        <dbReference type="EMBL" id="SEO60980.1"/>
    </source>
</evidence>
<feature type="transmembrane region" description="Helical" evidence="5">
    <location>
        <begin position="370"/>
        <end position="401"/>
    </location>
</feature>
<feature type="transmembrane region" description="Helical" evidence="5">
    <location>
        <begin position="445"/>
        <end position="468"/>
    </location>
</feature>
<evidence type="ECO:0000256" key="3">
    <source>
        <dbReference type="ARBA" id="ARBA00022989"/>
    </source>
</evidence>
<feature type="transmembrane region" description="Helical" evidence="5">
    <location>
        <begin position="95"/>
        <end position="120"/>
    </location>
</feature>
<evidence type="ECO:0000256" key="2">
    <source>
        <dbReference type="ARBA" id="ARBA00022692"/>
    </source>
</evidence>
<dbReference type="GO" id="GO:0005886">
    <property type="term" value="C:plasma membrane"/>
    <property type="evidence" value="ECO:0007669"/>
    <property type="project" value="UniProtKB-SubCell"/>
</dbReference>
<keyword evidence="4 5" id="KW-0472">Membrane</keyword>
<evidence type="ECO:0000313" key="8">
    <source>
        <dbReference type="Proteomes" id="UP000198847"/>
    </source>
</evidence>
<comment type="similarity">
    <text evidence="5">Belongs to the binding-protein-dependent transport system permease family.</text>
</comment>
<dbReference type="Gene3D" id="1.10.3720.10">
    <property type="entry name" value="MetI-like"/>
    <property type="match status" value="2"/>
</dbReference>
<organism evidence="7 8">
    <name type="scientific">Propionispora vibrioides</name>
    <dbReference type="NCBI Taxonomy" id="112903"/>
    <lineage>
        <taxon>Bacteria</taxon>
        <taxon>Bacillati</taxon>
        <taxon>Bacillota</taxon>
        <taxon>Negativicutes</taxon>
        <taxon>Selenomonadales</taxon>
        <taxon>Sporomusaceae</taxon>
        <taxon>Propionispora</taxon>
    </lineage>
</organism>
<dbReference type="GO" id="GO:0055085">
    <property type="term" value="P:transmembrane transport"/>
    <property type="evidence" value="ECO:0007669"/>
    <property type="project" value="InterPro"/>
</dbReference>
<feature type="domain" description="ABC transmembrane type-1" evidence="6">
    <location>
        <begin position="61"/>
        <end position="255"/>
    </location>
</feature>
<feature type="transmembrane region" description="Helical" evidence="5">
    <location>
        <begin position="544"/>
        <end position="566"/>
    </location>
</feature>
<dbReference type="RefSeq" id="WP_091744124.1">
    <property type="nucleotide sequence ID" value="NZ_FODY01000003.1"/>
</dbReference>
<dbReference type="STRING" id="112903.SAMN04490178_103154"/>
<sequence length="580" mass="64503">MAVFSSHIPTRRFGLLDLAVIIFVFSLLYSLVRLSSGMAVPFSPETQLDLSSNPADLPYYAGRSLLRMFLAYGASLLFTLLYGSLAAKNRLAEKVLIPLLDILQSIPVLGFLSVTITMFIGMFPGSLLGVELASIFAIFTGQCWNMTFSFYHSLTTLPKDLKEAATMLRLNPWQRFIRLEVPFSMIGLVWNSMMSFGGGWFFLAASETITVLNSSIQLPGIGSFMAAAITNGDMTALVYAMVTMVLMIVAVDQLFWRPIVVWSQKFKMERTAAKEVPSSFVYDLLQRAIFIAWLRKYLLTPLCSVIYSYGSRFVAFGGHTVRQAGRFKLFSVLRSAFAYALALGAVYYVVQEAYAGYQMLASLGTEELGNLFVFGLYTLGRIIIATLFGLLWTVPVGVWIGTNPRLTKLFQPLVQIAASFPANMLYPFIAVFYLRHEVNFEYGSIALMALGTQWYILFNVIAGATTIPNDLKEAAVLFKLSSRQRWKKLILPAIFPSLITGCITATGGAWNASIISELLTWKENQLVATGIGSYISQATASGDWPAIIGGIVVMCVFVILMNRLLWRRLFQLSETKYHLN</sequence>
<evidence type="ECO:0000256" key="5">
    <source>
        <dbReference type="RuleBase" id="RU363032"/>
    </source>
</evidence>
<dbReference type="CDD" id="cd06261">
    <property type="entry name" value="TM_PBP2"/>
    <property type="match status" value="2"/>
</dbReference>
<keyword evidence="8" id="KW-1185">Reference proteome</keyword>
<dbReference type="InterPro" id="IPR035906">
    <property type="entry name" value="MetI-like_sf"/>
</dbReference>
<evidence type="ECO:0000259" key="6">
    <source>
        <dbReference type="PROSITE" id="PS50928"/>
    </source>
</evidence>
<feature type="transmembrane region" description="Helical" evidence="5">
    <location>
        <begin position="65"/>
        <end position="83"/>
    </location>
</feature>
<proteinExistence type="inferred from homology"/>
<feature type="transmembrane region" description="Helical" evidence="5">
    <location>
        <begin position="183"/>
        <end position="203"/>
    </location>
</feature>
<dbReference type="Pfam" id="PF00528">
    <property type="entry name" value="BPD_transp_1"/>
    <property type="match status" value="2"/>
</dbReference>
<feature type="transmembrane region" description="Helical" evidence="5">
    <location>
        <begin position="12"/>
        <end position="32"/>
    </location>
</feature>
<feature type="transmembrane region" description="Helical" evidence="5">
    <location>
        <begin position="288"/>
        <end position="309"/>
    </location>
</feature>
<dbReference type="EMBL" id="FODY01000003">
    <property type="protein sequence ID" value="SEO60980.1"/>
    <property type="molecule type" value="Genomic_DNA"/>
</dbReference>
<dbReference type="Proteomes" id="UP000198847">
    <property type="component" value="Unassembled WGS sequence"/>
</dbReference>
<protein>
    <submittedName>
        <fullName evidence="7">NitT/TauT family transport system permease protein</fullName>
    </submittedName>
</protein>
<dbReference type="PROSITE" id="PS50928">
    <property type="entry name" value="ABC_TM1"/>
    <property type="match status" value="2"/>
</dbReference>
<reference evidence="7 8" key="1">
    <citation type="submission" date="2016-10" db="EMBL/GenBank/DDBJ databases">
        <authorList>
            <person name="de Groot N.N."/>
        </authorList>
    </citation>
    <scope>NUCLEOTIDE SEQUENCE [LARGE SCALE GENOMIC DNA]</scope>
    <source>
        <strain evidence="7 8">DSM 13305</strain>
    </source>
</reference>
<dbReference type="PANTHER" id="PTHR42744">
    <property type="entry name" value="BINDING-PROTEIN-DEPENDENT TRANSPORT SYSTEMS INNER MEMBRANE COMPONENT"/>
    <property type="match status" value="1"/>
</dbReference>
<evidence type="ECO:0000256" key="4">
    <source>
        <dbReference type="ARBA" id="ARBA00023136"/>
    </source>
</evidence>
<dbReference type="PANTHER" id="PTHR42744:SF1">
    <property type="entry name" value="BINDING-PROTEIN-DEPENDENT TRANSPORT SYSTEMS INNER MEMBRANE COMPONENT"/>
    <property type="match status" value="1"/>
</dbReference>
<accession>A0A1H8R3N1</accession>
<feature type="domain" description="ABC transmembrane type-1" evidence="6">
    <location>
        <begin position="375"/>
        <end position="565"/>
    </location>
</feature>
<keyword evidence="5" id="KW-0813">Transport</keyword>
<dbReference type="SUPFAM" id="SSF161098">
    <property type="entry name" value="MetI-like"/>
    <property type="match status" value="2"/>
</dbReference>
<dbReference type="OrthoDB" id="9806809at2"/>
<gene>
    <name evidence="7" type="ORF">SAMN04490178_103154</name>
</gene>
<feature type="transmembrane region" description="Helical" evidence="5">
    <location>
        <begin position="236"/>
        <end position="256"/>
    </location>
</feature>
<keyword evidence="2 5" id="KW-0812">Transmembrane</keyword>